<accession>A0ABR3FCB2</accession>
<feature type="compositionally biased region" description="Basic residues" evidence="1">
    <location>
        <begin position="1"/>
        <end position="26"/>
    </location>
</feature>
<evidence type="ECO:0000313" key="3">
    <source>
        <dbReference type="Proteomes" id="UP001465976"/>
    </source>
</evidence>
<feature type="region of interest" description="Disordered" evidence="1">
    <location>
        <begin position="1"/>
        <end position="51"/>
    </location>
</feature>
<dbReference type="EMBL" id="JBAHYK010000566">
    <property type="protein sequence ID" value="KAL0572913.1"/>
    <property type="molecule type" value="Genomic_DNA"/>
</dbReference>
<proteinExistence type="predicted"/>
<comment type="caution">
    <text evidence="2">The sequence shown here is derived from an EMBL/GenBank/DDBJ whole genome shotgun (WGS) entry which is preliminary data.</text>
</comment>
<gene>
    <name evidence="2" type="ORF">V5O48_009046</name>
</gene>
<name>A0ABR3FCB2_9AGAR</name>
<feature type="region of interest" description="Disordered" evidence="1">
    <location>
        <begin position="72"/>
        <end position="100"/>
    </location>
</feature>
<reference evidence="2 3" key="1">
    <citation type="submission" date="2024-02" db="EMBL/GenBank/DDBJ databases">
        <title>A draft genome for the cacao thread blight pathogen Marasmius crinis-equi.</title>
        <authorList>
            <person name="Cohen S.P."/>
            <person name="Baruah I.K."/>
            <person name="Amoako-Attah I."/>
            <person name="Bukari Y."/>
            <person name="Meinhardt L.W."/>
            <person name="Bailey B.A."/>
        </authorList>
    </citation>
    <scope>NUCLEOTIDE SEQUENCE [LARGE SCALE GENOMIC DNA]</scope>
    <source>
        <strain evidence="2 3">GH-76</strain>
    </source>
</reference>
<evidence type="ECO:0000313" key="2">
    <source>
        <dbReference type="EMBL" id="KAL0572913.1"/>
    </source>
</evidence>
<dbReference type="Proteomes" id="UP001465976">
    <property type="component" value="Unassembled WGS sequence"/>
</dbReference>
<evidence type="ECO:0000256" key="1">
    <source>
        <dbReference type="SAM" id="MobiDB-lite"/>
    </source>
</evidence>
<organism evidence="2 3">
    <name type="scientific">Marasmius crinis-equi</name>
    <dbReference type="NCBI Taxonomy" id="585013"/>
    <lineage>
        <taxon>Eukaryota</taxon>
        <taxon>Fungi</taxon>
        <taxon>Dikarya</taxon>
        <taxon>Basidiomycota</taxon>
        <taxon>Agaricomycotina</taxon>
        <taxon>Agaricomycetes</taxon>
        <taxon>Agaricomycetidae</taxon>
        <taxon>Agaricales</taxon>
        <taxon>Marasmiineae</taxon>
        <taxon>Marasmiaceae</taxon>
        <taxon>Marasmius</taxon>
    </lineage>
</organism>
<sequence length="155" mass="17141">MPHSSSKKRPRSPAPAARRKKKRNVRRGPQIKVDDGDDGAQDDGVTAGEAEKNMMEISYDFLEKMNKIAKEASSGSLGRSLKKSQSKGLNTNPDVACGGSEITLPTELRQKVDQIVRENCELGAALCGQWEERRMAAATMRKESSLRGEQRIREI</sequence>
<keyword evidence="3" id="KW-1185">Reference proteome</keyword>
<protein>
    <submittedName>
        <fullName evidence="2">Uncharacterized protein</fullName>
    </submittedName>
</protein>